<protein>
    <submittedName>
        <fullName evidence="1">Hth domain-containing protein</fullName>
    </submittedName>
</protein>
<dbReference type="eggNOG" id="arCOG08095">
    <property type="taxonomic scope" value="Archaea"/>
</dbReference>
<dbReference type="AlphaFoldDB" id="M0NHE4"/>
<dbReference type="InterPro" id="IPR036388">
    <property type="entry name" value="WH-like_DNA-bd_sf"/>
</dbReference>
<accession>M0NHE4</accession>
<reference evidence="1 2" key="1">
    <citation type="journal article" date="2014" name="PLoS Genet.">
        <title>Phylogenetically driven sequencing of extremely halophilic archaea reveals strategies for static and dynamic osmo-response.</title>
        <authorList>
            <person name="Becker E.A."/>
            <person name="Seitzer P.M."/>
            <person name="Tritt A."/>
            <person name="Larsen D."/>
            <person name="Krusor M."/>
            <person name="Yao A.I."/>
            <person name="Wu D."/>
            <person name="Madern D."/>
            <person name="Eisen J.A."/>
            <person name="Darling A.E."/>
            <person name="Facciotti M.T."/>
        </authorList>
    </citation>
    <scope>NUCLEOTIDE SEQUENCE [LARGE SCALE GENOMIC DNA]</scope>
    <source>
        <strain evidence="1 2">JCM 13552</strain>
    </source>
</reference>
<dbReference type="PATRIC" id="fig|1227457.3.peg.333"/>
<comment type="caution">
    <text evidence="1">The sequence shown here is derived from an EMBL/GenBank/DDBJ whole genome shotgun (WGS) entry which is preliminary data.</text>
</comment>
<dbReference type="InterPro" id="IPR036390">
    <property type="entry name" value="WH_DNA-bd_sf"/>
</dbReference>
<organism evidence="1 2">
    <name type="scientific">Halococcus thailandensis JCM 13552</name>
    <dbReference type="NCBI Taxonomy" id="1227457"/>
    <lineage>
        <taxon>Archaea</taxon>
        <taxon>Methanobacteriati</taxon>
        <taxon>Methanobacteriota</taxon>
        <taxon>Stenosarchaea group</taxon>
        <taxon>Halobacteria</taxon>
        <taxon>Halobacteriales</taxon>
        <taxon>Halococcaceae</taxon>
        <taxon>Halococcus</taxon>
    </lineage>
</organism>
<dbReference type="EMBL" id="AOMF01000035">
    <property type="protein sequence ID" value="EMA56519.1"/>
    <property type="molecule type" value="Genomic_DNA"/>
</dbReference>
<dbReference type="Gene3D" id="1.10.10.10">
    <property type="entry name" value="Winged helix-like DNA-binding domain superfamily/Winged helix DNA-binding domain"/>
    <property type="match status" value="1"/>
</dbReference>
<proteinExistence type="predicted"/>
<dbReference type="SUPFAM" id="SSF46785">
    <property type="entry name" value="Winged helix' DNA-binding domain"/>
    <property type="match status" value="1"/>
</dbReference>
<keyword evidence="2" id="KW-1185">Reference proteome</keyword>
<gene>
    <name evidence="1" type="ORF">C451_01888</name>
</gene>
<evidence type="ECO:0000313" key="1">
    <source>
        <dbReference type="EMBL" id="EMA56519.1"/>
    </source>
</evidence>
<sequence length="77" mass="8701">MPPERDDKTGRYTPSWSDEDFLEALRELDGVAGTTDVADLVDCSRKTAYHWLNDLADKGEVERREIGGSLTWILDSD</sequence>
<evidence type="ECO:0000313" key="2">
    <source>
        <dbReference type="Proteomes" id="UP000011680"/>
    </source>
</evidence>
<dbReference type="Proteomes" id="UP000011680">
    <property type="component" value="Unassembled WGS sequence"/>
</dbReference>
<name>M0NHE4_9EURY</name>